<organism evidence="1 2">
    <name type="scientific">Teredinibacter turnerae (strain ATCC 39867 / T7901)</name>
    <dbReference type="NCBI Taxonomy" id="377629"/>
    <lineage>
        <taxon>Bacteria</taxon>
        <taxon>Pseudomonadati</taxon>
        <taxon>Pseudomonadota</taxon>
        <taxon>Gammaproteobacteria</taxon>
        <taxon>Cellvibrionales</taxon>
        <taxon>Cellvibrionaceae</taxon>
        <taxon>Teredinibacter</taxon>
    </lineage>
</organism>
<reference evidence="1 2" key="1">
    <citation type="journal article" date="2009" name="PLoS ONE">
        <title>The complete genome of Teredinibacter turnerae T7901: an intracellular endosymbiont of marine wood-boring bivalves (shipworms).</title>
        <authorList>
            <person name="Yang J.C."/>
            <person name="Madupu R."/>
            <person name="Durkin A.S."/>
            <person name="Ekborg N.A."/>
            <person name="Pedamallu C.S."/>
            <person name="Hostetler J.B."/>
            <person name="Radune D."/>
            <person name="Toms B.S."/>
            <person name="Henrissat B."/>
            <person name="Coutinho P.M."/>
            <person name="Schwarz S."/>
            <person name="Field L."/>
            <person name="Trindade-Silva A.E."/>
            <person name="Soares C.A.G."/>
            <person name="Elshahawi S."/>
            <person name="Hanora A."/>
            <person name="Schmidt E.W."/>
            <person name="Haygood M.G."/>
            <person name="Posfai J."/>
            <person name="Benner J."/>
            <person name="Madinger C."/>
            <person name="Nove J."/>
            <person name="Anton B."/>
            <person name="Chaudhary K."/>
            <person name="Foster J."/>
            <person name="Holman A."/>
            <person name="Kumar S."/>
            <person name="Lessard P.A."/>
            <person name="Luyten Y.A."/>
            <person name="Slatko B."/>
            <person name="Wood N."/>
            <person name="Wu B."/>
            <person name="Teplitski M."/>
            <person name="Mougous J.D."/>
            <person name="Ward N."/>
            <person name="Eisen J.A."/>
            <person name="Badger J.H."/>
            <person name="Distel D.L."/>
        </authorList>
    </citation>
    <scope>NUCLEOTIDE SEQUENCE [LARGE SCALE GENOMIC DNA]</scope>
    <source>
        <strain evidence="2">ATCC 39867 / T7901</strain>
    </source>
</reference>
<dbReference type="KEGG" id="ttu:TERTU_3643"/>
<dbReference type="AlphaFoldDB" id="C5BS35"/>
<dbReference type="HOGENOM" id="CLU_2977753_0_0_6"/>
<proteinExistence type="predicted"/>
<keyword evidence="2" id="KW-1185">Reference proteome</keyword>
<dbReference type="EMBL" id="CP001614">
    <property type="protein sequence ID" value="ACR10670.1"/>
    <property type="molecule type" value="Genomic_DNA"/>
</dbReference>
<evidence type="ECO:0000313" key="2">
    <source>
        <dbReference type="Proteomes" id="UP000009080"/>
    </source>
</evidence>
<accession>C5BS35</accession>
<protein>
    <submittedName>
        <fullName evidence="1">Uncharacterized protein</fullName>
    </submittedName>
</protein>
<gene>
    <name evidence="1" type="ordered locus">TERTU_3643</name>
</gene>
<dbReference type="Proteomes" id="UP000009080">
    <property type="component" value="Chromosome"/>
</dbReference>
<name>C5BS35_TERTT</name>
<evidence type="ECO:0000313" key="1">
    <source>
        <dbReference type="EMBL" id="ACR10670.1"/>
    </source>
</evidence>
<sequence>MNLVILSKHFSLTKLKISRFLNIQSIMVVKDFLYPNQHVLINQLKVYISRQMRIVILL</sequence>